<dbReference type="PANTHER" id="PTHR33077">
    <property type="entry name" value="PROTEIN TIFY 4A-RELATED-RELATED"/>
    <property type="match status" value="1"/>
</dbReference>
<dbReference type="GO" id="GO:0031347">
    <property type="term" value="P:regulation of defense response"/>
    <property type="evidence" value="ECO:0007669"/>
    <property type="project" value="TreeGrafter"/>
</dbReference>
<name>A0A6A3A9E6_HIBSY</name>
<dbReference type="PANTHER" id="PTHR33077:SF90">
    <property type="entry name" value="PROTEIN TIFY 7"/>
    <property type="match status" value="1"/>
</dbReference>
<reference evidence="1" key="1">
    <citation type="submission" date="2019-09" db="EMBL/GenBank/DDBJ databases">
        <title>Draft genome information of white flower Hibiscus syriacus.</title>
        <authorList>
            <person name="Kim Y.-M."/>
        </authorList>
    </citation>
    <scope>NUCLEOTIDE SEQUENCE [LARGE SCALE GENOMIC DNA]</scope>
    <source>
        <strain evidence="1">YM2019G1</strain>
    </source>
</reference>
<dbReference type="AlphaFoldDB" id="A0A6A3A9E6"/>
<dbReference type="EMBL" id="VEPZ02001024">
    <property type="protein sequence ID" value="KAE8701070.1"/>
    <property type="molecule type" value="Genomic_DNA"/>
</dbReference>
<dbReference type="InterPro" id="IPR040390">
    <property type="entry name" value="TIFY/JAZ"/>
</dbReference>
<dbReference type="GO" id="GO:0005634">
    <property type="term" value="C:nucleus"/>
    <property type="evidence" value="ECO:0007669"/>
    <property type="project" value="TreeGrafter"/>
</dbReference>
<dbReference type="GO" id="GO:2000022">
    <property type="term" value="P:regulation of jasmonic acid mediated signaling pathway"/>
    <property type="evidence" value="ECO:0007669"/>
    <property type="project" value="TreeGrafter"/>
</dbReference>
<dbReference type="Proteomes" id="UP000436088">
    <property type="component" value="Unassembled WGS sequence"/>
</dbReference>
<accession>A0A6A3A9E6</accession>
<protein>
    <submittedName>
        <fullName evidence="1">Detected protein of confused Function</fullName>
    </submittedName>
</protein>
<comment type="caution">
    <text evidence="1">The sequence shown here is derived from an EMBL/GenBank/DDBJ whole genome shotgun (WGS) entry which is preliminary data.</text>
</comment>
<dbReference type="InterPro" id="IPR018467">
    <property type="entry name" value="CCT_CS"/>
</dbReference>
<gene>
    <name evidence="1" type="ORF">F3Y22_tig00110548pilonHSYRG00112</name>
</gene>
<evidence type="ECO:0000313" key="2">
    <source>
        <dbReference type="Proteomes" id="UP000436088"/>
    </source>
</evidence>
<keyword evidence="2" id="KW-1185">Reference proteome</keyword>
<dbReference type="Pfam" id="PF09425">
    <property type="entry name" value="Jas_motif"/>
    <property type="match status" value="1"/>
</dbReference>
<sequence>MPGVSSDSGRGALVPICTDSQGSAVYPLRHCLKSPISRLSVSWSRGHYLRVSVFAAPSSVEDDAGGKIVEVKLSGGDGEVSVAHWWRVAYGSSQRTMERDFLGLNSEEPWVMVKEEVNTYGYKQIGDKAKKVGYDPKESPMFMPTSTMNATELQAQAIMFLAGSSSAYPKPQAQTHILKPVQVESVPANQIINTQLNSGASNPHVVAAQSGSGSTSTEDQMICKTSGTRTPSTPISKFEPPKLLNTMGYVAATGMMPSIPQARKASLAQFFEKHKERVMNAASPYNFIKKSIDYATTLESSA</sequence>
<evidence type="ECO:0000313" key="1">
    <source>
        <dbReference type="EMBL" id="KAE8701070.1"/>
    </source>
</evidence>
<proteinExistence type="predicted"/>
<organism evidence="1 2">
    <name type="scientific">Hibiscus syriacus</name>
    <name type="common">Rose of Sharon</name>
    <dbReference type="NCBI Taxonomy" id="106335"/>
    <lineage>
        <taxon>Eukaryota</taxon>
        <taxon>Viridiplantae</taxon>
        <taxon>Streptophyta</taxon>
        <taxon>Embryophyta</taxon>
        <taxon>Tracheophyta</taxon>
        <taxon>Spermatophyta</taxon>
        <taxon>Magnoliopsida</taxon>
        <taxon>eudicotyledons</taxon>
        <taxon>Gunneridae</taxon>
        <taxon>Pentapetalae</taxon>
        <taxon>rosids</taxon>
        <taxon>malvids</taxon>
        <taxon>Malvales</taxon>
        <taxon>Malvaceae</taxon>
        <taxon>Malvoideae</taxon>
        <taxon>Hibiscus</taxon>
    </lineage>
</organism>
<dbReference type="GO" id="GO:0009611">
    <property type="term" value="P:response to wounding"/>
    <property type="evidence" value="ECO:0007669"/>
    <property type="project" value="TreeGrafter"/>
</dbReference>